<evidence type="ECO:0000313" key="3">
    <source>
        <dbReference type="Proteomes" id="UP000519023"/>
    </source>
</evidence>
<reference evidence="2 3" key="1">
    <citation type="submission" date="2020-04" db="EMBL/GenBank/DDBJ databases">
        <title>Sphingobium sp. AR-3-1 isolated from Arctic soil.</title>
        <authorList>
            <person name="Dahal R.H."/>
            <person name="Chaudhary D.K."/>
        </authorList>
    </citation>
    <scope>NUCLEOTIDE SEQUENCE [LARGE SCALE GENOMIC DNA]</scope>
    <source>
        <strain evidence="2 3">AR-3-1</strain>
    </source>
</reference>
<keyword evidence="3" id="KW-1185">Reference proteome</keyword>
<organism evidence="2 3">
    <name type="scientific">Sphingobium psychrophilum</name>
    <dbReference type="NCBI Taxonomy" id="2728834"/>
    <lineage>
        <taxon>Bacteria</taxon>
        <taxon>Pseudomonadati</taxon>
        <taxon>Pseudomonadota</taxon>
        <taxon>Alphaproteobacteria</taxon>
        <taxon>Sphingomonadales</taxon>
        <taxon>Sphingomonadaceae</taxon>
        <taxon>Sphingobium</taxon>
    </lineage>
</organism>
<dbReference type="Proteomes" id="UP000519023">
    <property type="component" value="Unassembled WGS sequence"/>
</dbReference>
<name>A0A7X9WVE7_9SPHN</name>
<dbReference type="AlphaFoldDB" id="A0A7X9WVE7"/>
<proteinExistence type="predicted"/>
<feature type="region of interest" description="Disordered" evidence="1">
    <location>
        <begin position="58"/>
        <end position="86"/>
    </location>
</feature>
<accession>A0A7X9WVE7</accession>
<sequence length="86" mass="9480">MDTSAATSPPDPLEDVAETFIRAAVTRLASAFPPAMLLQVFSDRTFHLALPPGKRPRRNARIAREHTRLSDYPVRGAGDSGWHLRA</sequence>
<protein>
    <submittedName>
        <fullName evidence="2">Uncharacterized protein</fullName>
    </submittedName>
</protein>
<evidence type="ECO:0000313" key="2">
    <source>
        <dbReference type="EMBL" id="NML10258.1"/>
    </source>
</evidence>
<dbReference type="RefSeq" id="WP_169572454.1">
    <property type="nucleotide sequence ID" value="NZ_JABBFV010000005.1"/>
</dbReference>
<gene>
    <name evidence="2" type="ORF">HHL08_08855</name>
</gene>
<evidence type="ECO:0000256" key="1">
    <source>
        <dbReference type="SAM" id="MobiDB-lite"/>
    </source>
</evidence>
<comment type="caution">
    <text evidence="2">The sequence shown here is derived from an EMBL/GenBank/DDBJ whole genome shotgun (WGS) entry which is preliminary data.</text>
</comment>
<dbReference type="EMBL" id="JABBFV010000005">
    <property type="protein sequence ID" value="NML10258.1"/>
    <property type="molecule type" value="Genomic_DNA"/>
</dbReference>